<gene>
    <name evidence="3" type="ORF">GGR93_001091</name>
</gene>
<organism evidence="3 4">
    <name type="scientific">Sulfitobacter noctilucicola</name>
    <dbReference type="NCBI Taxonomy" id="1342301"/>
    <lineage>
        <taxon>Bacteria</taxon>
        <taxon>Pseudomonadati</taxon>
        <taxon>Pseudomonadota</taxon>
        <taxon>Alphaproteobacteria</taxon>
        <taxon>Rhodobacterales</taxon>
        <taxon>Roseobacteraceae</taxon>
        <taxon>Sulfitobacter</taxon>
    </lineage>
</organism>
<evidence type="ECO:0000313" key="3">
    <source>
        <dbReference type="EMBL" id="MBB4173330.1"/>
    </source>
</evidence>
<dbReference type="PANTHER" id="PTHR48081">
    <property type="entry name" value="AB HYDROLASE SUPERFAMILY PROTEIN C4A8.06C"/>
    <property type="match status" value="1"/>
</dbReference>
<evidence type="ECO:0000259" key="2">
    <source>
        <dbReference type="Pfam" id="PF20434"/>
    </source>
</evidence>
<dbReference type="GO" id="GO:0004061">
    <property type="term" value="F:arylformamidase activity"/>
    <property type="evidence" value="ECO:0007669"/>
    <property type="project" value="UniProtKB-EC"/>
</dbReference>
<sequence>MDHRLSALLSLPRAEIDFQLSPSRSAKDAAGSLNTMVSQTRQALTHPKLKVDRDLEYGPRTRQKIDVFRPDNPEGAALPCLVFIHGGFWQEGDKSVAGFAAESFAEMGWAWISVGYTLTPDVTLSALTAEVHEAVEYISSNASTWGIDPRKIVLAGHSAGAHLAASVVTDALGLNVAPLIAGAVLISGVYELAPIAASYVNDLARITPEEIAALSPLRQIPAAASNVHLLIGADEPEAFQIQTQVLQITWSTLLDNLTCEKAAGRDHFDVLEELNDPASPTRVAINNMV</sequence>
<dbReference type="EMBL" id="JACIFU010000001">
    <property type="protein sequence ID" value="MBB4173330.1"/>
    <property type="molecule type" value="Genomic_DNA"/>
</dbReference>
<protein>
    <submittedName>
        <fullName evidence="3">Arylformamidase</fullName>
        <ecNumber evidence="3">3.5.1.9</ecNumber>
    </submittedName>
</protein>
<dbReference type="InterPro" id="IPR050300">
    <property type="entry name" value="GDXG_lipolytic_enzyme"/>
</dbReference>
<dbReference type="InterPro" id="IPR029058">
    <property type="entry name" value="AB_hydrolase_fold"/>
</dbReference>
<reference evidence="3 4" key="1">
    <citation type="submission" date="2020-08" db="EMBL/GenBank/DDBJ databases">
        <title>Genomic Encyclopedia of Type Strains, Phase IV (KMG-IV): sequencing the most valuable type-strain genomes for metagenomic binning, comparative biology and taxonomic classification.</title>
        <authorList>
            <person name="Goeker M."/>
        </authorList>
    </citation>
    <scope>NUCLEOTIDE SEQUENCE [LARGE SCALE GENOMIC DNA]</scope>
    <source>
        <strain evidence="3 4">DSM 101015</strain>
    </source>
</reference>
<dbReference type="RefSeq" id="WP_025054630.1">
    <property type="nucleotide sequence ID" value="NZ_JACIFU010000001.1"/>
</dbReference>
<dbReference type="AlphaFoldDB" id="A0A7W6Q2R0"/>
<dbReference type="Pfam" id="PF20434">
    <property type="entry name" value="BD-FAE"/>
    <property type="match status" value="1"/>
</dbReference>
<dbReference type="PANTHER" id="PTHR48081:SF33">
    <property type="entry name" value="KYNURENINE FORMAMIDASE"/>
    <property type="match status" value="1"/>
</dbReference>
<name>A0A7W6Q2R0_9RHOB</name>
<accession>A0A7W6Q2R0</accession>
<comment type="caution">
    <text evidence="3">The sequence shown here is derived from an EMBL/GenBank/DDBJ whole genome shotgun (WGS) entry which is preliminary data.</text>
</comment>
<evidence type="ECO:0000313" key="4">
    <source>
        <dbReference type="Proteomes" id="UP000565745"/>
    </source>
</evidence>
<dbReference type="Proteomes" id="UP000565745">
    <property type="component" value="Unassembled WGS sequence"/>
</dbReference>
<keyword evidence="1 3" id="KW-0378">Hydrolase</keyword>
<evidence type="ECO:0000256" key="1">
    <source>
        <dbReference type="ARBA" id="ARBA00022801"/>
    </source>
</evidence>
<proteinExistence type="predicted"/>
<keyword evidence="4" id="KW-1185">Reference proteome</keyword>
<dbReference type="SUPFAM" id="SSF53474">
    <property type="entry name" value="alpha/beta-Hydrolases"/>
    <property type="match status" value="1"/>
</dbReference>
<feature type="domain" description="BD-FAE-like" evidence="2">
    <location>
        <begin position="65"/>
        <end position="165"/>
    </location>
</feature>
<dbReference type="InterPro" id="IPR049492">
    <property type="entry name" value="BD-FAE-like_dom"/>
</dbReference>
<dbReference type="Gene3D" id="3.40.50.1820">
    <property type="entry name" value="alpha/beta hydrolase"/>
    <property type="match status" value="1"/>
</dbReference>
<dbReference type="OrthoDB" id="9771666at2"/>
<dbReference type="EC" id="3.5.1.9" evidence="3"/>